<evidence type="ECO:0000313" key="3">
    <source>
        <dbReference type="Proteomes" id="UP000001260"/>
    </source>
</evidence>
<dbReference type="RefSeq" id="WP_011458060.1">
    <property type="nucleotide sequence ID" value="NC_007899.1"/>
</dbReference>
<accession>Q254K8</accession>
<keyword evidence="1" id="KW-0812">Transmembrane</keyword>
<evidence type="ECO:0008006" key="4">
    <source>
        <dbReference type="Google" id="ProtNLM"/>
    </source>
</evidence>
<keyword evidence="1" id="KW-0472">Membrane</keyword>
<dbReference type="OrthoDB" id="17054at2"/>
<keyword evidence="1" id="KW-1133">Transmembrane helix</keyword>
<reference evidence="2 3" key="1">
    <citation type="journal article" date="2006" name="DNA Res.">
        <title>Genome sequence of the cat pathogen, Chlamydophila felis.</title>
        <authorList>
            <person name="Azuma Y."/>
            <person name="Hirakawa H."/>
            <person name="Yamashita A."/>
            <person name="Cai Y."/>
            <person name="Rahman M.A."/>
            <person name="Suzuki H."/>
            <person name="Mitaku S."/>
            <person name="Toh H."/>
            <person name="Goto S."/>
            <person name="Murakami T."/>
            <person name="Sugi K."/>
            <person name="Hayashi H."/>
            <person name="Fukushi H."/>
            <person name="Hattori M."/>
            <person name="Kuhara S."/>
            <person name="Shirai M."/>
        </authorList>
    </citation>
    <scope>NUCLEOTIDE SEQUENCE [LARGE SCALE GENOMIC DNA]</scope>
    <source>
        <strain evidence="2 3">Fe/C-56</strain>
    </source>
</reference>
<feature type="transmembrane region" description="Helical" evidence="1">
    <location>
        <begin position="68"/>
        <end position="90"/>
    </location>
</feature>
<proteinExistence type="predicted"/>
<evidence type="ECO:0000256" key="1">
    <source>
        <dbReference type="SAM" id="Phobius"/>
    </source>
</evidence>
<feature type="transmembrane region" description="Helical" evidence="1">
    <location>
        <begin position="41"/>
        <end position="62"/>
    </location>
</feature>
<dbReference type="Proteomes" id="UP000001260">
    <property type="component" value="Chromosome"/>
</dbReference>
<name>Q254K8_CHLFF</name>
<dbReference type="AlphaFoldDB" id="Q254K8"/>
<evidence type="ECO:0000313" key="2">
    <source>
        <dbReference type="EMBL" id="BAE81280.1"/>
    </source>
</evidence>
<sequence>MSPPTINQPSREDNPASTFIEVGTIIPGGRGSACEVRRFQVISLISALVAAILLLAILVLQFAPGVSIAFSVVLGMGIVIAAVVSLVSFATHFLRTRKVLLELANASAELRDAFANFSLDLIRSIEPQKITRPPKYGLRTWPTGAGLVVTRETTPAPDSLIPSLIPPETISDQTLELGGATSEETLVEGELTPVLPEAVSRGDTPLSLEFSDPIESAAPQFAVLEPEVMDVNALFQRNLLRLLDLAETGNRYPSLERHPKYQKEHRESCKAFSNLCQGIFNIYPKLKKGENPLTTKEMSLLVTPILCRNKNNHPVFRITCNAKAIFSSPTWGAFWLHDSLNNPGNLEDLFRIIHVLKQSNQNIEDPENRRKAYTATLISINILLSGWCLCNQNLAENIVGSIQVLPVSNEIKMLVCEMLNSGNVLGALVLLHGNKNPEIKSIMCIDDVDAGDSSQRGPDMLFEAIDPYSVRAITVIGDLAERGQTGDEDLAVQARRILNQLGDQLPGNLLGLAAYLFQKGDAGKTLAETLEFFAEHPPTSTSMIFSFLQAIREAPKLQSCVKTYLPYAGKEAVGSILSTLILGGYTLGLFTYKQIDGLCGTLGISDRELIRLIQSGKIAETILPNLLK</sequence>
<dbReference type="EMBL" id="AP006861">
    <property type="protein sequence ID" value="BAE81280.1"/>
    <property type="molecule type" value="Genomic_DNA"/>
</dbReference>
<gene>
    <name evidence="2" type="ordered locus">CF0508</name>
</gene>
<protein>
    <recommendedName>
        <fullName evidence="4">Inclusion membrane protein</fullName>
    </recommendedName>
</protein>
<dbReference type="KEGG" id="cfe:BAE81280.1"/>
<dbReference type="STRING" id="264202.gene:10544333"/>
<keyword evidence="3" id="KW-1185">Reference proteome</keyword>
<organism evidence="2 3">
    <name type="scientific">Chlamydia felis (strain Fe/C-56)</name>
    <name type="common">Chlamydophila felis</name>
    <dbReference type="NCBI Taxonomy" id="264202"/>
    <lineage>
        <taxon>Bacteria</taxon>
        <taxon>Pseudomonadati</taxon>
        <taxon>Chlamydiota</taxon>
        <taxon>Chlamydiia</taxon>
        <taxon>Chlamydiales</taxon>
        <taxon>Chlamydiaceae</taxon>
        <taxon>Chlamydia/Chlamydophila group</taxon>
        <taxon>Chlamydia</taxon>
    </lineage>
</organism>
<dbReference type="NCBIfam" id="NF047333">
    <property type="entry name" value="Chlam_inc_CT214"/>
    <property type="match status" value="1"/>
</dbReference>
<dbReference type="HOGENOM" id="CLU_473875_0_0_0"/>